<evidence type="ECO:0000313" key="4">
    <source>
        <dbReference type="EMBL" id="KAG6424771.1"/>
    </source>
</evidence>
<dbReference type="Gene3D" id="1.20.1270.220">
    <property type="match status" value="1"/>
</dbReference>
<evidence type="ECO:0000313" key="5">
    <source>
        <dbReference type="Proteomes" id="UP000298416"/>
    </source>
</evidence>
<dbReference type="EMBL" id="PNBA02000005">
    <property type="protein sequence ID" value="KAG6424771.1"/>
    <property type="molecule type" value="Genomic_DNA"/>
</dbReference>
<gene>
    <name evidence="4" type="ORF">SASPL_115191</name>
</gene>
<dbReference type="Pfam" id="PF17035">
    <property type="entry name" value="BET"/>
    <property type="match status" value="1"/>
</dbReference>
<keyword evidence="1" id="KW-0805">Transcription regulation</keyword>
<evidence type="ECO:0000259" key="3">
    <source>
        <dbReference type="PROSITE" id="PS51525"/>
    </source>
</evidence>
<reference evidence="4" key="1">
    <citation type="submission" date="2018-01" db="EMBL/GenBank/DDBJ databases">
        <authorList>
            <person name="Mao J.F."/>
        </authorList>
    </citation>
    <scope>NUCLEOTIDE SEQUENCE</scope>
    <source>
        <strain evidence="4">Huo1</strain>
        <tissue evidence="4">Leaf</tissue>
    </source>
</reference>
<dbReference type="InterPro" id="IPR027353">
    <property type="entry name" value="NET_dom"/>
</dbReference>
<dbReference type="PROSITE" id="PS51525">
    <property type="entry name" value="NET"/>
    <property type="match status" value="1"/>
</dbReference>
<organism evidence="4">
    <name type="scientific">Salvia splendens</name>
    <name type="common">Scarlet sage</name>
    <dbReference type="NCBI Taxonomy" id="180675"/>
    <lineage>
        <taxon>Eukaryota</taxon>
        <taxon>Viridiplantae</taxon>
        <taxon>Streptophyta</taxon>
        <taxon>Embryophyta</taxon>
        <taxon>Tracheophyta</taxon>
        <taxon>Spermatophyta</taxon>
        <taxon>Magnoliopsida</taxon>
        <taxon>eudicotyledons</taxon>
        <taxon>Gunneridae</taxon>
        <taxon>Pentapetalae</taxon>
        <taxon>asterids</taxon>
        <taxon>lamiids</taxon>
        <taxon>Lamiales</taxon>
        <taxon>Lamiaceae</taxon>
        <taxon>Nepetoideae</taxon>
        <taxon>Mentheae</taxon>
        <taxon>Salviinae</taxon>
        <taxon>Salvia</taxon>
        <taxon>Salvia subgen. Calosphace</taxon>
        <taxon>core Calosphace</taxon>
    </lineage>
</organism>
<dbReference type="PANTHER" id="PTHR45926">
    <property type="entry name" value="OSJNBA0053K19.4 PROTEIN"/>
    <property type="match status" value="1"/>
</dbReference>
<dbReference type="Proteomes" id="UP000298416">
    <property type="component" value="Unassembled WGS sequence"/>
</dbReference>
<dbReference type="AlphaFoldDB" id="A0A8X8Y7W2"/>
<protein>
    <recommendedName>
        <fullName evidence="3">NET domain-containing protein</fullName>
    </recommendedName>
</protein>
<feature type="domain" description="NET" evidence="3">
    <location>
        <begin position="239"/>
        <end position="320"/>
    </location>
</feature>
<name>A0A8X8Y7W2_SALSN</name>
<dbReference type="InterPro" id="IPR038336">
    <property type="entry name" value="NET_sf"/>
</dbReference>
<keyword evidence="5" id="KW-1185">Reference proteome</keyword>
<accession>A0A8X8Y7W2</accession>
<evidence type="ECO:0000256" key="1">
    <source>
        <dbReference type="ARBA" id="ARBA00023015"/>
    </source>
</evidence>
<sequence length="321" mass="35633">MPENSVNPAAFGDNTKSGPDFFGLYKGEIDALLSQDDNLLPHLPPVSQLSGDVKRVVREKGSMKKSCQTEGNNTTTGSAPLFSNGIGALLSDFKRERLQLLINQSASTLTQEIDEMENPVLSVCRIRSCLSHKEKLLSLEASTHTTDQPQHPKKKAKAIPPCAQVLSKACPGHGPLEAPSESPKVDSLEDLESEQIQLDDDLRFILEHDSSKVKELMESYTTEISTTLQHMETKLEEILNSVMTTCRVMTLAEKQELRRRIQKLPATSLDRVVEILEQDNPSQKYSGSILNVDLSVLDNVTLWRLYFYVATVEAASLQVLQ</sequence>
<keyword evidence="2" id="KW-0804">Transcription</keyword>
<reference evidence="4" key="2">
    <citation type="submission" date="2020-08" db="EMBL/GenBank/DDBJ databases">
        <title>Plant Genome Project.</title>
        <authorList>
            <person name="Zhang R.-G."/>
        </authorList>
    </citation>
    <scope>NUCLEOTIDE SEQUENCE</scope>
    <source>
        <strain evidence="4">Huo1</strain>
        <tissue evidence="4">Leaf</tissue>
    </source>
</reference>
<proteinExistence type="predicted"/>
<comment type="caution">
    <text evidence="4">The sequence shown here is derived from an EMBL/GenBank/DDBJ whole genome shotgun (WGS) entry which is preliminary data.</text>
</comment>
<evidence type="ECO:0000256" key="2">
    <source>
        <dbReference type="ARBA" id="ARBA00023163"/>
    </source>
</evidence>